<keyword evidence="18" id="KW-1185">Reference proteome</keyword>
<dbReference type="PROSITE" id="PS50216">
    <property type="entry name" value="DHHC"/>
    <property type="match status" value="1"/>
</dbReference>
<dbReference type="EMBL" id="JAIZAY010000014">
    <property type="protein sequence ID" value="KAJ8029490.1"/>
    <property type="molecule type" value="Genomic_DNA"/>
</dbReference>
<dbReference type="EC" id="2.3.1.225" evidence="15"/>
<comment type="catalytic activity">
    <reaction evidence="15">
        <text>L-cysteinyl-[protein] + hexadecanoyl-CoA = S-hexadecanoyl-L-cysteinyl-[protein] + CoA</text>
        <dbReference type="Rhea" id="RHEA:36683"/>
        <dbReference type="Rhea" id="RHEA-COMP:10131"/>
        <dbReference type="Rhea" id="RHEA-COMP:11032"/>
        <dbReference type="ChEBI" id="CHEBI:29950"/>
        <dbReference type="ChEBI" id="CHEBI:57287"/>
        <dbReference type="ChEBI" id="CHEBI:57379"/>
        <dbReference type="ChEBI" id="CHEBI:74151"/>
        <dbReference type="EC" id="2.3.1.225"/>
    </reaction>
</comment>
<keyword evidence="8" id="KW-0256">Endoplasmic reticulum</keyword>
<keyword evidence="12" id="KW-0564">Palmitate</keyword>
<feature type="transmembrane region" description="Helical" evidence="15">
    <location>
        <begin position="76"/>
        <end position="98"/>
    </location>
</feature>
<keyword evidence="10" id="KW-0333">Golgi apparatus</keyword>
<evidence type="ECO:0000256" key="9">
    <source>
        <dbReference type="ARBA" id="ARBA00022989"/>
    </source>
</evidence>
<evidence type="ECO:0000256" key="6">
    <source>
        <dbReference type="ARBA" id="ARBA00022679"/>
    </source>
</evidence>
<evidence type="ECO:0000256" key="2">
    <source>
        <dbReference type="ARBA" id="ARBA00004651"/>
    </source>
</evidence>
<dbReference type="AlphaFoldDB" id="A0A9Q1H1T6"/>
<feature type="transmembrane region" description="Helical" evidence="15">
    <location>
        <begin position="6"/>
        <end position="24"/>
    </location>
</feature>
<evidence type="ECO:0000259" key="16">
    <source>
        <dbReference type="Pfam" id="PF01529"/>
    </source>
</evidence>
<dbReference type="GO" id="GO:0019706">
    <property type="term" value="F:protein-cysteine S-palmitoyltransferase activity"/>
    <property type="evidence" value="ECO:0007669"/>
    <property type="project" value="UniProtKB-EC"/>
</dbReference>
<evidence type="ECO:0000256" key="7">
    <source>
        <dbReference type="ARBA" id="ARBA00022692"/>
    </source>
</evidence>
<evidence type="ECO:0000256" key="5">
    <source>
        <dbReference type="ARBA" id="ARBA00022475"/>
    </source>
</evidence>
<evidence type="ECO:0000256" key="13">
    <source>
        <dbReference type="ARBA" id="ARBA00023288"/>
    </source>
</evidence>
<evidence type="ECO:0000256" key="1">
    <source>
        <dbReference type="ARBA" id="ARBA00004477"/>
    </source>
</evidence>
<feature type="transmembrane region" description="Helical" evidence="15">
    <location>
        <begin position="110"/>
        <end position="128"/>
    </location>
</feature>
<proteinExistence type="inferred from homology"/>
<evidence type="ECO:0000256" key="3">
    <source>
        <dbReference type="ARBA" id="ARBA00004653"/>
    </source>
</evidence>
<comment type="caution">
    <text evidence="17">The sequence shown here is derived from an EMBL/GenBank/DDBJ whole genome shotgun (WGS) entry which is preliminary data.</text>
</comment>
<evidence type="ECO:0000313" key="17">
    <source>
        <dbReference type="EMBL" id="KAJ8029490.1"/>
    </source>
</evidence>
<comment type="domain">
    <text evidence="15">The DHHC domain is required for palmitoyltransferase activity.</text>
</comment>
<keyword evidence="7 15" id="KW-0812">Transmembrane</keyword>
<evidence type="ECO:0000256" key="15">
    <source>
        <dbReference type="RuleBase" id="RU079119"/>
    </source>
</evidence>
<dbReference type="OrthoDB" id="331948at2759"/>
<dbReference type="GO" id="GO:0006612">
    <property type="term" value="P:protein targeting to membrane"/>
    <property type="evidence" value="ECO:0007669"/>
    <property type="project" value="TreeGrafter"/>
</dbReference>
<dbReference type="GO" id="GO:0000139">
    <property type="term" value="C:Golgi membrane"/>
    <property type="evidence" value="ECO:0007669"/>
    <property type="project" value="UniProtKB-SubCell"/>
</dbReference>
<comment type="subcellular location">
    <subcellularLocation>
        <location evidence="2">Cell membrane</location>
        <topology evidence="2">Multi-pass membrane protein</topology>
    </subcellularLocation>
    <subcellularLocation>
        <location evidence="1">Endoplasmic reticulum membrane</location>
        <topology evidence="1">Multi-pass membrane protein</topology>
    </subcellularLocation>
    <subcellularLocation>
        <location evidence="3">Golgi apparatus membrane</location>
        <topology evidence="3">Multi-pass membrane protein</topology>
    </subcellularLocation>
</comment>
<accession>A0A9Q1H1T6</accession>
<organism evidence="17 18">
    <name type="scientific">Holothuria leucospilota</name>
    <name type="common">Black long sea cucumber</name>
    <name type="synonym">Mertensiothuria leucospilota</name>
    <dbReference type="NCBI Taxonomy" id="206669"/>
    <lineage>
        <taxon>Eukaryota</taxon>
        <taxon>Metazoa</taxon>
        <taxon>Echinodermata</taxon>
        <taxon>Eleutherozoa</taxon>
        <taxon>Echinozoa</taxon>
        <taxon>Holothuroidea</taxon>
        <taxon>Aspidochirotacea</taxon>
        <taxon>Aspidochirotida</taxon>
        <taxon>Holothuriidae</taxon>
        <taxon>Holothuria</taxon>
    </lineage>
</organism>
<gene>
    <name evidence="17" type="ORF">HOLleu_28894</name>
</gene>
<evidence type="ECO:0000256" key="4">
    <source>
        <dbReference type="ARBA" id="ARBA00008574"/>
    </source>
</evidence>
<evidence type="ECO:0000256" key="11">
    <source>
        <dbReference type="ARBA" id="ARBA00023136"/>
    </source>
</evidence>
<dbReference type="GO" id="GO:0005886">
    <property type="term" value="C:plasma membrane"/>
    <property type="evidence" value="ECO:0007669"/>
    <property type="project" value="UniProtKB-SubCell"/>
</dbReference>
<feature type="transmembrane region" description="Helical" evidence="15">
    <location>
        <begin position="199"/>
        <end position="226"/>
    </location>
</feature>
<dbReference type="PANTHER" id="PTHR22883:SF466">
    <property type="entry name" value="PALMITOYLTRANSFERASE ZDHHC4"/>
    <property type="match status" value="1"/>
</dbReference>
<keyword evidence="6 15" id="KW-0808">Transferase</keyword>
<keyword evidence="13" id="KW-0449">Lipoprotein</keyword>
<evidence type="ECO:0000313" key="18">
    <source>
        <dbReference type="Proteomes" id="UP001152320"/>
    </source>
</evidence>
<evidence type="ECO:0000256" key="14">
    <source>
        <dbReference type="ARBA" id="ARBA00023315"/>
    </source>
</evidence>
<keyword evidence="5" id="KW-1003">Cell membrane</keyword>
<evidence type="ECO:0000256" key="12">
    <source>
        <dbReference type="ARBA" id="ARBA00023139"/>
    </source>
</evidence>
<feature type="transmembrane region" description="Helical" evidence="15">
    <location>
        <begin position="261"/>
        <end position="282"/>
    </location>
</feature>
<evidence type="ECO:0000256" key="8">
    <source>
        <dbReference type="ARBA" id="ARBA00022824"/>
    </source>
</evidence>
<dbReference type="GO" id="GO:0005789">
    <property type="term" value="C:endoplasmic reticulum membrane"/>
    <property type="evidence" value="ECO:0007669"/>
    <property type="project" value="UniProtKB-SubCell"/>
</dbReference>
<keyword evidence="14 15" id="KW-0012">Acyltransferase</keyword>
<name>A0A9Q1H1T6_HOLLE</name>
<sequence length="347" mass="40395">MDFLSLMIIYVITFAISSLVFLTGSKHSNIKVIRWLFIYGEKVSSFLWSSVIPTSLQHCLTGFTDRFLYTRNPVFQVIYFVLWIIIFLQFSLETNVLLRKFNIHPVAVTLTYAGFFVNLLLFLCSSWINPGMITKLNYKKFLGIYPYDNWMFKNKICDTCEIVKPARSKHCAICNHCVHRFDHHCSWINNCVGAQNVGYFLAFLLSITVQCALVATLSTLSMYMVAETTGLLRASYLDANKVRRPVNIFIIVQHLFLQRPFFIFIASALWILVILTGAFLSYHTYLACTNQTTNERYKLSELGSIYKKQTFKDSEVTDGKKPRYNYNFYNRGIYRNLREVFQGYQSQ</sequence>
<dbReference type="PANTHER" id="PTHR22883">
    <property type="entry name" value="ZINC FINGER DHHC DOMAIN CONTAINING PROTEIN"/>
    <property type="match status" value="1"/>
</dbReference>
<dbReference type="InterPro" id="IPR039859">
    <property type="entry name" value="PFA4/ZDH16/20/ERF2-like"/>
</dbReference>
<keyword evidence="11 15" id="KW-0472">Membrane</keyword>
<reference evidence="17" key="1">
    <citation type="submission" date="2021-10" db="EMBL/GenBank/DDBJ databases">
        <title>Tropical sea cucumber genome reveals ecological adaptation and Cuvierian tubules defense mechanism.</title>
        <authorList>
            <person name="Chen T."/>
        </authorList>
    </citation>
    <scope>NUCLEOTIDE SEQUENCE</scope>
    <source>
        <strain evidence="17">Nanhai2018</strain>
        <tissue evidence="17">Muscle</tissue>
    </source>
</reference>
<dbReference type="Proteomes" id="UP001152320">
    <property type="component" value="Chromosome 14"/>
</dbReference>
<evidence type="ECO:0000256" key="10">
    <source>
        <dbReference type="ARBA" id="ARBA00023034"/>
    </source>
</evidence>
<feature type="domain" description="Palmitoyltransferase DHHC" evidence="16">
    <location>
        <begin position="153"/>
        <end position="298"/>
    </location>
</feature>
<keyword evidence="9 15" id="KW-1133">Transmembrane helix</keyword>
<dbReference type="Pfam" id="PF01529">
    <property type="entry name" value="DHHC"/>
    <property type="match status" value="1"/>
</dbReference>
<comment type="similarity">
    <text evidence="4 15">Belongs to the DHHC palmitoyltransferase family.</text>
</comment>
<dbReference type="InterPro" id="IPR001594">
    <property type="entry name" value="Palmitoyltrfase_DHHC"/>
</dbReference>
<protein>
    <recommendedName>
        <fullName evidence="15">Palmitoyltransferase</fullName>
        <ecNumber evidence="15">2.3.1.225</ecNumber>
    </recommendedName>
</protein>